<dbReference type="PROSITE" id="PS50043">
    <property type="entry name" value="HTH_LUXR_2"/>
    <property type="match status" value="1"/>
</dbReference>
<feature type="domain" description="HTH luxR-type" evidence="7">
    <location>
        <begin position="137"/>
        <end position="205"/>
    </location>
</feature>
<evidence type="ECO:0000256" key="2">
    <source>
        <dbReference type="ARBA" id="ARBA00023012"/>
    </source>
</evidence>
<dbReference type="PANTHER" id="PTHR44688:SF16">
    <property type="entry name" value="DNA-BINDING TRANSCRIPTIONAL ACTIVATOR DEVR_DOSR"/>
    <property type="match status" value="1"/>
</dbReference>
<dbReference type="Pfam" id="PF00196">
    <property type="entry name" value="GerE"/>
    <property type="match status" value="1"/>
</dbReference>
<keyword evidence="2" id="KW-0902">Two-component regulatory system</keyword>
<dbReference type="SMART" id="SM00448">
    <property type="entry name" value="REC"/>
    <property type="match status" value="1"/>
</dbReference>
<dbReference type="GO" id="GO:0006355">
    <property type="term" value="P:regulation of DNA-templated transcription"/>
    <property type="evidence" value="ECO:0007669"/>
    <property type="project" value="InterPro"/>
</dbReference>
<feature type="domain" description="Response regulatory" evidence="8">
    <location>
        <begin position="7"/>
        <end position="121"/>
    </location>
</feature>
<dbReference type="InterPro" id="IPR001789">
    <property type="entry name" value="Sig_transdc_resp-reg_receiver"/>
</dbReference>
<dbReference type="HOGENOM" id="CLU_000445_90_4_5"/>
<dbReference type="FunFam" id="3.40.50.2300:FF:000018">
    <property type="entry name" value="DNA-binding transcriptional regulator NtrC"/>
    <property type="match status" value="1"/>
</dbReference>
<dbReference type="STRING" id="252305.OB2597_19621"/>
<keyword evidence="4" id="KW-0238">DNA-binding</keyword>
<dbReference type="PROSITE" id="PS50110">
    <property type="entry name" value="RESPONSE_REGULATORY"/>
    <property type="match status" value="1"/>
</dbReference>
<evidence type="ECO:0000259" key="7">
    <source>
        <dbReference type="PROSITE" id="PS50043"/>
    </source>
</evidence>
<dbReference type="SUPFAM" id="SSF52172">
    <property type="entry name" value="CheY-like"/>
    <property type="match status" value="1"/>
</dbReference>
<dbReference type="SMART" id="SM00421">
    <property type="entry name" value="HTH_LUXR"/>
    <property type="match status" value="1"/>
</dbReference>
<reference evidence="9 10" key="1">
    <citation type="journal article" date="2010" name="J. Bacteriol.">
        <title>Genome sequences of Oceanicola granulosus HTCC2516(T) and Oceanicola batsensis HTCC2597(TDelta).</title>
        <authorList>
            <person name="Thrash J.C."/>
            <person name="Cho J.C."/>
            <person name="Vergin K.L."/>
            <person name="Giovannoni S.J."/>
        </authorList>
    </citation>
    <scope>NUCLEOTIDE SEQUENCE [LARGE SCALE GENOMIC DNA]</scope>
    <source>
        <strain evidence="10">ATCC BAA-863 / DSM 15984 / KCTC 12145 / HTCC2597</strain>
    </source>
</reference>
<evidence type="ECO:0000313" key="9">
    <source>
        <dbReference type="EMBL" id="EAQ02325.1"/>
    </source>
</evidence>
<feature type="modified residue" description="4-aspartylphosphate" evidence="6">
    <location>
        <position position="56"/>
    </location>
</feature>
<comment type="caution">
    <text evidence="9">The sequence shown here is derived from an EMBL/GenBank/DDBJ whole genome shotgun (WGS) entry which is preliminary data.</text>
</comment>
<evidence type="ECO:0000256" key="5">
    <source>
        <dbReference type="ARBA" id="ARBA00023163"/>
    </source>
</evidence>
<proteinExistence type="predicted"/>
<keyword evidence="5" id="KW-0804">Transcription</keyword>
<dbReference type="CDD" id="cd06170">
    <property type="entry name" value="LuxR_C_like"/>
    <property type="match status" value="1"/>
</dbReference>
<dbReference type="AlphaFoldDB" id="A3U0N4"/>
<dbReference type="EMBL" id="AAMO01000008">
    <property type="protein sequence ID" value="EAQ02325.1"/>
    <property type="molecule type" value="Genomic_DNA"/>
</dbReference>
<dbReference type="RefSeq" id="WP_009803867.1">
    <property type="nucleotide sequence ID" value="NZ_AAMO01000008.1"/>
</dbReference>
<evidence type="ECO:0000313" key="10">
    <source>
        <dbReference type="Proteomes" id="UP000004318"/>
    </source>
</evidence>
<dbReference type="OrthoDB" id="9782655at2"/>
<dbReference type="Gene3D" id="1.10.10.10">
    <property type="entry name" value="Winged helix-like DNA-binding domain superfamily/Winged helix DNA-binding domain"/>
    <property type="match status" value="1"/>
</dbReference>
<evidence type="ECO:0000256" key="4">
    <source>
        <dbReference type="ARBA" id="ARBA00023125"/>
    </source>
</evidence>
<accession>A3U0N4</accession>
<dbReference type="Gene3D" id="3.40.50.2300">
    <property type="match status" value="1"/>
</dbReference>
<keyword evidence="1 6" id="KW-0597">Phosphoprotein</keyword>
<dbReference type="PANTHER" id="PTHR44688">
    <property type="entry name" value="DNA-BINDING TRANSCRIPTIONAL ACTIVATOR DEVR_DOSR"/>
    <property type="match status" value="1"/>
</dbReference>
<dbReference type="SUPFAM" id="SSF46894">
    <property type="entry name" value="C-terminal effector domain of the bipartite response regulators"/>
    <property type="match status" value="1"/>
</dbReference>
<dbReference type="GO" id="GO:0003677">
    <property type="term" value="F:DNA binding"/>
    <property type="evidence" value="ECO:0007669"/>
    <property type="project" value="UniProtKB-KW"/>
</dbReference>
<keyword evidence="3" id="KW-0805">Transcription regulation</keyword>
<dbReference type="Proteomes" id="UP000004318">
    <property type="component" value="Unassembled WGS sequence"/>
</dbReference>
<sequence>MPDSKPLVFVVDDDQDVRTSLSRALDQRGMQVETFPAAEAFLAAYDGERPACVVLDYGMPGMNGLELLEVLNQRQLPLGVVFITGHGGVPESVQAMKGGAVDFLEKPFRQPVLIERIQAALDLADSRYGSFVTHRDLKARFDRLTAREEEIVSHVVANPAEVSSKEIGNALGISPRTVDHHRARILEKLQVKSLVELIDLVTRLRFADGSRRL</sequence>
<evidence type="ECO:0000256" key="1">
    <source>
        <dbReference type="ARBA" id="ARBA00022553"/>
    </source>
</evidence>
<keyword evidence="10" id="KW-1185">Reference proteome</keyword>
<dbReference type="InterPro" id="IPR011006">
    <property type="entry name" value="CheY-like_superfamily"/>
</dbReference>
<protein>
    <submittedName>
        <fullName evidence="9">Two component transcriptional regulator, LuxR family protein</fullName>
    </submittedName>
</protein>
<dbReference type="Pfam" id="PF00072">
    <property type="entry name" value="Response_reg"/>
    <property type="match status" value="1"/>
</dbReference>
<evidence type="ECO:0000259" key="8">
    <source>
        <dbReference type="PROSITE" id="PS50110"/>
    </source>
</evidence>
<evidence type="ECO:0000256" key="3">
    <source>
        <dbReference type="ARBA" id="ARBA00023015"/>
    </source>
</evidence>
<organism evidence="9 10">
    <name type="scientific">Pseudooceanicola batsensis (strain ATCC BAA-863 / DSM 15984 / KCTC 12145 / HTCC2597)</name>
    <name type="common">Oceanicola batsensis</name>
    <dbReference type="NCBI Taxonomy" id="252305"/>
    <lineage>
        <taxon>Bacteria</taxon>
        <taxon>Pseudomonadati</taxon>
        <taxon>Pseudomonadota</taxon>
        <taxon>Alphaproteobacteria</taxon>
        <taxon>Rhodobacterales</taxon>
        <taxon>Paracoccaceae</taxon>
        <taxon>Pseudooceanicola</taxon>
    </lineage>
</organism>
<evidence type="ECO:0000256" key="6">
    <source>
        <dbReference type="PROSITE-ProRule" id="PRU00169"/>
    </source>
</evidence>
<dbReference type="InterPro" id="IPR016032">
    <property type="entry name" value="Sig_transdc_resp-reg_C-effctor"/>
</dbReference>
<dbReference type="InterPro" id="IPR036388">
    <property type="entry name" value="WH-like_DNA-bd_sf"/>
</dbReference>
<dbReference type="GO" id="GO:0000160">
    <property type="term" value="P:phosphorelay signal transduction system"/>
    <property type="evidence" value="ECO:0007669"/>
    <property type="project" value="UniProtKB-KW"/>
</dbReference>
<gene>
    <name evidence="9" type="ORF">OB2597_19621</name>
</gene>
<dbReference type="InterPro" id="IPR000792">
    <property type="entry name" value="Tscrpt_reg_LuxR_C"/>
</dbReference>
<name>A3U0N4_PSEBH</name>